<dbReference type="EMBL" id="CBTK010000146">
    <property type="protein sequence ID" value="CDH45373.1"/>
    <property type="molecule type" value="Genomic_DNA"/>
</dbReference>
<sequence>MVNTTESEVIFQFHQAVNTAGLDYSGDIVPDGALHRIKANGDRSPNAWYVLHADEVAAGVFGCWKRGITETWCAKDTAELTQEERADRDRKWAEAKTQRQIEECRQQEQAQAQGEAILAAAQPALDDHPYHMWKGIRACPGVMVGNWPQRQQDNTLLIPLRSADRLHPTPRPVATARCCEKWGE</sequence>
<reference evidence="1 2" key="1">
    <citation type="journal article" date="2014" name="ISME J.">
        <title>Candidatus Competibacter-lineage genomes retrieved from metagenomes reveal functional metabolic diversity.</title>
        <authorList>
            <person name="McIlroy S.J."/>
            <person name="Albertsen M."/>
            <person name="Andresen E.K."/>
            <person name="Saunders A.M."/>
            <person name="Kristiansen R."/>
            <person name="Stokholm-Bjerregaard M."/>
            <person name="Nielsen K.L."/>
            <person name="Nielsen P.H."/>
        </authorList>
    </citation>
    <scope>NUCLEOTIDE SEQUENCE [LARGE SCALE GENOMIC DNA]</scope>
    <source>
        <strain evidence="1 2">Run_B_J11</strain>
    </source>
</reference>
<keyword evidence="2" id="KW-1185">Reference proteome</keyword>
<dbReference type="AlphaFoldDB" id="A0A7U7GC59"/>
<evidence type="ECO:0000313" key="1">
    <source>
        <dbReference type="EMBL" id="CDH45373.1"/>
    </source>
</evidence>
<evidence type="ECO:0000313" key="2">
    <source>
        <dbReference type="Proteomes" id="UP000019184"/>
    </source>
</evidence>
<organism evidence="1 2">
    <name type="scientific">Candidatus Contendobacter odensis Run_B_J11</name>
    <dbReference type="NCBI Taxonomy" id="1400861"/>
    <lineage>
        <taxon>Bacteria</taxon>
        <taxon>Pseudomonadati</taxon>
        <taxon>Pseudomonadota</taxon>
        <taxon>Gammaproteobacteria</taxon>
        <taxon>Candidatus Competibacteraceae</taxon>
        <taxon>Candidatus Contendibacter</taxon>
    </lineage>
</organism>
<gene>
    <name evidence="1" type="ORF">BN874_230020</name>
</gene>
<proteinExistence type="predicted"/>
<comment type="caution">
    <text evidence="1">The sequence shown here is derived from an EMBL/GenBank/DDBJ whole genome shotgun (WGS) entry which is preliminary data.</text>
</comment>
<dbReference type="Proteomes" id="UP000019184">
    <property type="component" value="Unassembled WGS sequence"/>
</dbReference>
<protein>
    <submittedName>
        <fullName evidence="1">Uncharacterized protein</fullName>
    </submittedName>
</protein>
<name>A0A7U7GC59_9GAMM</name>
<accession>A0A7U7GC59</accession>